<evidence type="ECO:0000313" key="1">
    <source>
        <dbReference type="EMBL" id="CEL01332.1"/>
    </source>
</evidence>
<proteinExistence type="predicted"/>
<name>A0A0U5GKT2_ASPCI</name>
<dbReference type="Proteomes" id="UP000054771">
    <property type="component" value="Unassembled WGS sequence"/>
</dbReference>
<organism evidence="1 2">
    <name type="scientific">Aspergillus calidoustus</name>
    <dbReference type="NCBI Taxonomy" id="454130"/>
    <lineage>
        <taxon>Eukaryota</taxon>
        <taxon>Fungi</taxon>
        <taxon>Dikarya</taxon>
        <taxon>Ascomycota</taxon>
        <taxon>Pezizomycotina</taxon>
        <taxon>Eurotiomycetes</taxon>
        <taxon>Eurotiomycetidae</taxon>
        <taxon>Eurotiales</taxon>
        <taxon>Aspergillaceae</taxon>
        <taxon>Aspergillus</taxon>
        <taxon>Aspergillus subgen. Nidulantes</taxon>
    </lineage>
</organism>
<dbReference type="AlphaFoldDB" id="A0A0U5GKT2"/>
<sequence>MSFATIQDLGPSENTTVPNIPVGEVITGFIASWPEGGLNPPGYAYIGLQTQQPHQPLPSPTTTLYRPIPVPAEEAARRTSHLGQRTPISGVTDYTFHTWAPLTNIRRITASAGIRGRSRSERDISGLMFEYYDDTPSVVVGQWFVPHPHTAVDIEPGECVREVTVWTKTVDKPLPGWYSGYPLVTITGIRICVQASTGSSRTLAFAAPGIDLATLEDESGRSVHWKRARADHGNEHNIEMARQTTLAWEVSRKQDSLHTTCSLC</sequence>
<accession>A0A0U5GKT2</accession>
<dbReference type="STRING" id="454130.A0A0U5GKT2"/>
<keyword evidence="2" id="KW-1185">Reference proteome</keyword>
<dbReference type="EMBL" id="CDMC01000001">
    <property type="protein sequence ID" value="CEL01332.1"/>
    <property type="molecule type" value="Genomic_DNA"/>
</dbReference>
<protein>
    <submittedName>
        <fullName evidence="1">Uncharacterized protein</fullName>
    </submittedName>
</protein>
<evidence type="ECO:0000313" key="2">
    <source>
        <dbReference type="Proteomes" id="UP000054771"/>
    </source>
</evidence>
<gene>
    <name evidence="1" type="ORF">ASPCAL00917</name>
</gene>
<dbReference type="OrthoDB" id="5273847at2759"/>
<reference evidence="2" key="1">
    <citation type="journal article" date="2016" name="Genome Announc.">
        <title>Draft genome sequences of fungus Aspergillus calidoustus.</title>
        <authorList>
            <person name="Horn F."/>
            <person name="Linde J."/>
            <person name="Mattern D.J."/>
            <person name="Walther G."/>
            <person name="Guthke R."/>
            <person name="Scherlach K."/>
            <person name="Martin K."/>
            <person name="Brakhage A.A."/>
            <person name="Petzke L."/>
            <person name="Valiante V."/>
        </authorList>
    </citation>
    <scope>NUCLEOTIDE SEQUENCE [LARGE SCALE GENOMIC DNA]</scope>
    <source>
        <strain evidence="2">SF006504</strain>
    </source>
</reference>